<comment type="caution">
    <text evidence="1">The sequence shown here is derived from an EMBL/GenBank/DDBJ whole genome shotgun (WGS) entry which is preliminary data.</text>
</comment>
<proteinExistence type="predicted"/>
<gene>
    <name evidence="1" type="ORF">PXEA_LOCUS87</name>
</gene>
<sequence length="77" mass="8903">MFKFYKRCAKLADLQRRHHTYCLPSSSPFQVADPALVSCPDLPHGPAGPFLLFLVDQFHSDPDPVYLYSRRYFSNLL</sequence>
<accession>A0A3S4ZXG5</accession>
<dbReference type="EMBL" id="CAAALY010000170">
    <property type="protein sequence ID" value="VEL06647.1"/>
    <property type="molecule type" value="Genomic_DNA"/>
</dbReference>
<organism evidence="1 2">
    <name type="scientific">Protopolystoma xenopodis</name>
    <dbReference type="NCBI Taxonomy" id="117903"/>
    <lineage>
        <taxon>Eukaryota</taxon>
        <taxon>Metazoa</taxon>
        <taxon>Spiralia</taxon>
        <taxon>Lophotrochozoa</taxon>
        <taxon>Platyhelminthes</taxon>
        <taxon>Monogenea</taxon>
        <taxon>Polyopisthocotylea</taxon>
        <taxon>Polystomatidea</taxon>
        <taxon>Polystomatidae</taxon>
        <taxon>Protopolystoma</taxon>
    </lineage>
</organism>
<dbReference type="AlphaFoldDB" id="A0A3S4ZXG5"/>
<name>A0A3S4ZXG5_9PLAT</name>
<keyword evidence="2" id="KW-1185">Reference proteome</keyword>
<reference evidence="1" key="1">
    <citation type="submission" date="2018-11" db="EMBL/GenBank/DDBJ databases">
        <authorList>
            <consortium name="Pathogen Informatics"/>
        </authorList>
    </citation>
    <scope>NUCLEOTIDE SEQUENCE</scope>
</reference>
<evidence type="ECO:0000313" key="2">
    <source>
        <dbReference type="Proteomes" id="UP000784294"/>
    </source>
</evidence>
<protein>
    <submittedName>
        <fullName evidence="1">Uncharacterized protein</fullName>
    </submittedName>
</protein>
<evidence type="ECO:0000313" key="1">
    <source>
        <dbReference type="EMBL" id="VEL06647.1"/>
    </source>
</evidence>
<dbReference type="Proteomes" id="UP000784294">
    <property type="component" value="Unassembled WGS sequence"/>
</dbReference>